<organism evidence="1 2">
    <name type="scientific">Pelobacter propionicus (strain DSM 2379 / NBRC 103807 / OttBd1)</name>
    <dbReference type="NCBI Taxonomy" id="338966"/>
    <lineage>
        <taxon>Bacteria</taxon>
        <taxon>Pseudomonadati</taxon>
        <taxon>Thermodesulfobacteriota</taxon>
        <taxon>Desulfuromonadia</taxon>
        <taxon>Desulfuromonadales</taxon>
        <taxon>Desulfuromonadaceae</taxon>
        <taxon>Pelobacter</taxon>
    </lineage>
</organism>
<dbReference type="eggNOG" id="COG3170">
    <property type="taxonomic scope" value="Bacteria"/>
</dbReference>
<accession>A1ASV0</accession>
<keyword evidence="2" id="KW-1185">Reference proteome</keyword>
<name>A1ASV0_PELPD</name>
<dbReference type="STRING" id="338966.Ppro_2822"/>
<evidence type="ECO:0000313" key="1">
    <source>
        <dbReference type="EMBL" id="ABL00421.1"/>
    </source>
</evidence>
<sequence>MPARCTMVVAMTVVVSVVLLVLSSTVGAFPVPERLEFEIRYASIPAGAAVQEVTRSGHEVHIVSTVRSATWLKLLFPVDDRVESILAPATPPQLFGPSRLYSERIREGWARRHRDARFDRQKHEVVSRDFLKKKETLQQIPPQTHDLLSGFFHLRMIPLQVGESRFIEIFDCEKTWNTEVQVLRREEISTPLGRFRTIVIKPLLKTPGIFNRSGDMFIWLTDDDRRIPVQMKSKVRLGSVTAILVGGSYWPEKR</sequence>
<reference evidence="1 2" key="1">
    <citation type="submission" date="2006-10" db="EMBL/GenBank/DDBJ databases">
        <title>Complete sequence of chromosome of Pelobacter propionicus DSM 2379.</title>
        <authorList>
            <consortium name="US DOE Joint Genome Institute"/>
            <person name="Copeland A."/>
            <person name="Lucas S."/>
            <person name="Lapidus A."/>
            <person name="Barry K."/>
            <person name="Detter J.C."/>
            <person name="Glavina del Rio T."/>
            <person name="Hammon N."/>
            <person name="Israni S."/>
            <person name="Dalin E."/>
            <person name="Tice H."/>
            <person name="Pitluck S."/>
            <person name="Saunders E."/>
            <person name="Brettin T."/>
            <person name="Bruce D."/>
            <person name="Han C."/>
            <person name="Tapia R."/>
            <person name="Schmutz J."/>
            <person name="Larimer F."/>
            <person name="Land M."/>
            <person name="Hauser L."/>
            <person name="Kyrpides N."/>
            <person name="Kim E."/>
            <person name="Lovley D."/>
            <person name="Richardson P."/>
        </authorList>
    </citation>
    <scope>NUCLEOTIDE SEQUENCE [LARGE SCALE GENOMIC DNA]</scope>
    <source>
        <strain evidence="2">DSM 2379 / NBRC 103807 / OttBd1</strain>
    </source>
</reference>
<dbReference type="InterPro" id="IPR021457">
    <property type="entry name" value="DUF3108"/>
</dbReference>
<dbReference type="AlphaFoldDB" id="A1ASV0"/>
<dbReference type="RefSeq" id="WP_011736662.1">
    <property type="nucleotide sequence ID" value="NC_008609.1"/>
</dbReference>
<dbReference type="KEGG" id="ppd:Ppro_2822"/>
<gene>
    <name evidence="1" type="ordered locus">Ppro_2822</name>
</gene>
<dbReference type="Proteomes" id="UP000006732">
    <property type="component" value="Chromosome"/>
</dbReference>
<dbReference type="EMBL" id="CP000482">
    <property type="protein sequence ID" value="ABL00421.1"/>
    <property type="molecule type" value="Genomic_DNA"/>
</dbReference>
<dbReference type="Pfam" id="PF11306">
    <property type="entry name" value="DUF3108"/>
    <property type="match status" value="1"/>
</dbReference>
<evidence type="ECO:0008006" key="3">
    <source>
        <dbReference type="Google" id="ProtNLM"/>
    </source>
</evidence>
<protein>
    <recommendedName>
        <fullName evidence="3">DUF3108 domain-containing protein</fullName>
    </recommendedName>
</protein>
<evidence type="ECO:0000313" key="2">
    <source>
        <dbReference type="Proteomes" id="UP000006732"/>
    </source>
</evidence>
<dbReference type="OrthoDB" id="9806641at2"/>
<proteinExistence type="predicted"/>
<dbReference type="HOGENOM" id="CLU_073797_3_1_7"/>